<dbReference type="Proteomes" id="UP001526201">
    <property type="component" value="Unassembled WGS sequence"/>
</dbReference>
<dbReference type="InterPro" id="IPR000835">
    <property type="entry name" value="HTH_MarR-typ"/>
</dbReference>
<proteinExistence type="predicted"/>
<keyword evidence="3" id="KW-0804">Transcription</keyword>
<evidence type="ECO:0000259" key="4">
    <source>
        <dbReference type="PROSITE" id="PS50995"/>
    </source>
</evidence>
<dbReference type="PROSITE" id="PS01117">
    <property type="entry name" value="HTH_MARR_1"/>
    <property type="match status" value="1"/>
</dbReference>
<reference evidence="5 6" key="1">
    <citation type="journal article" date="2022" name="BMC Genomics">
        <title>Comparative genome analysis of mycobacteria focusing on tRNA and non-coding RNA.</title>
        <authorList>
            <person name="Behra P.R.K."/>
            <person name="Pettersson B.M.F."/>
            <person name="Ramesh M."/>
            <person name="Das S."/>
            <person name="Dasgupta S."/>
            <person name="Kirsebom L.A."/>
        </authorList>
    </citation>
    <scope>NUCLEOTIDE SEQUENCE [LARGE SCALE GENOMIC DNA]</scope>
    <source>
        <strain evidence="5 6">DSM 44078</strain>
    </source>
</reference>
<dbReference type="Pfam" id="PF12802">
    <property type="entry name" value="MarR_2"/>
    <property type="match status" value="1"/>
</dbReference>
<dbReference type="SMART" id="SM00347">
    <property type="entry name" value="HTH_MARR"/>
    <property type="match status" value="1"/>
</dbReference>
<dbReference type="Gene3D" id="1.10.10.10">
    <property type="entry name" value="Winged helix-like DNA-binding domain superfamily/Winged helix DNA-binding domain"/>
    <property type="match status" value="1"/>
</dbReference>
<protein>
    <submittedName>
        <fullName evidence="5">MarR family transcriptional regulator</fullName>
    </submittedName>
</protein>
<evidence type="ECO:0000313" key="6">
    <source>
        <dbReference type="Proteomes" id="UP001526201"/>
    </source>
</evidence>
<sequence length="142" mass="15493">MIDMSFLEGQPLGYLLSRVASALRTQVVTTVLEPLELAFPQYICLRMLSHSPGLSNAELARGANVSRQAMNIVLQRLEDRGLVTRPDSVRSGRALPAELTRAGLDLLAQVDIGVGEAERTVLANLSERDRRELKRLLAAVGS</sequence>
<evidence type="ECO:0000256" key="2">
    <source>
        <dbReference type="ARBA" id="ARBA00023125"/>
    </source>
</evidence>
<name>A0ABT3C9I2_9MYCO</name>
<organism evidence="5 6">
    <name type="scientific">Mycolicibacterium komossense</name>
    <dbReference type="NCBI Taxonomy" id="1779"/>
    <lineage>
        <taxon>Bacteria</taxon>
        <taxon>Bacillati</taxon>
        <taxon>Actinomycetota</taxon>
        <taxon>Actinomycetes</taxon>
        <taxon>Mycobacteriales</taxon>
        <taxon>Mycobacteriaceae</taxon>
        <taxon>Mycolicibacterium</taxon>
    </lineage>
</organism>
<keyword evidence="1" id="KW-0805">Transcription regulation</keyword>
<dbReference type="InterPro" id="IPR023187">
    <property type="entry name" value="Tscrpt_reg_MarR-type_CS"/>
</dbReference>
<evidence type="ECO:0000256" key="1">
    <source>
        <dbReference type="ARBA" id="ARBA00023015"/>
    </source>
</evidence>
<keyword evidence="6" id="KW-1185">Reference proteome</keyword>
<dbReference type="PROSITE" id="PS50995">
    <property type="entry name" value="HTH_MARR_2"/>
    <property type="match status" value="1"/>
</dbReference>
<accession>A0ABT3C9I2</accession>
<dbReference type="PANTHER" id="PTHR33164">
    <property type="entry name" value="TRANSCRIPTIONAL REGULATOR, MARR FAMILY"/>
    <property type="match status" value="1"/>
</dbReference>
<dbReference type="InterPro" id="IPR036388">
    <property type="entry name" value="WH-like_DNA-bd_sf"/>
</dbReference>
<dbReference type="PANTHER" id="PTHR33164:SF43">
    <property type="entry name" value="HTH-TYPE TRANSCRIPTIONAL REPRESSOR YETL"/>
    <property type="match status" value="1"/>
</dbReference>
<keyword evidence="2" id="KW-0238">DNA-binding</keyword>
<dbReference type="EMBL" id="JACKTY010000020">
    <property type="protein sequence ID" value="MCV7226135.1"/>
    <property type="molecule type" value="Genomic_DNA"/>
</dbReference>
<gene>
    <name evidence="5" type="ORF">H7J73_08840</name>
</gene>
<dbReference type="SUPFAM" id="SSF46785">
    <property type="entry name" value="Winged helix' DNA-binding domain"/>
    <property type="match status" value="1"/>
</dbReference>
<dbReference type="InterPro" id="IPR039422">
    <property type="entry name" value="MarR/SlyA-like"/>
</dbReference>
<evidence type="ECO:0000313" key="5">
    <source>
        <dbReference type="EMBL" id="MCV7226135.1"/>
    </source>
</evidence>
<feature type="domain" description="HTH marR-type" evidence="4">
    <location>
        <begin position="9"/>
        <end position="142"/>
    </location>
</feature>
<dbReference type="InterPro" id="IPR036390">
    <property type="entry name" value="WH_DNA-bd_sf"/>
</dbReference>
<comment type="caution">
    <text evidence="5">The sequence shown here is derived from an EMBL/GenBank/DDBJ whole genome shotgun (WGS) entry which is preliminary data.</text>
</comment>
<evidence type="ECO:0000256" key="3">
    <source>
        <dbReference type="ARBA" id="ARBA00023163"/>
    </source>
</evidence>
<dbReference type="PRINTS" id="PR00598">
    <property type="entry name" value="HTHMARR"/>
</dbReference>